<dbReference type="RefSeq" id="WP_331790950.1">
    <property type="nucleotide sequence ID" value="NZ_BAAAUO010000005.1"/>
</dbReference>
<dbReference type="EMBL" id="JAZHOV010000002">
    <property type="protein sequence ID" value="MEF2254391.1"/>
    <property type="molecule type" value="Genomic_DNA"/>
</dbReference>
<organism evidence="1 2">
    <name type="scientific">Microbacterium schleiferi</name>
    <dbReference type="NCBI Taxonomy" id="69362"/>
    <lineage>
        <taxon>Bacteria</taxon>
        <taxon>Bacillati</taxon>
        <taxon>Actinomycetota</taxon>
        <taxon>Actinomycetes</taxon>
        <taxon>Micrococcales</taxon>
        <taxon>Microbacteriaceae</taxon>
        <taxon>Microbacterium</taxon>
    </lineage>
</organism>
<reference evidence="1 2" key="1">
    <citation type="submission" date="2024-01" db="EMBL/GenBank/DDBJ databases">
        <title>the genome sequence of strain Microbacterium schleiferi NBRC 15075.</title>
        <authorList>
            <person name="Ding Y."/>
            <person name="Zhang G."/>
        </authorList>
    </citation>
    <scope>NUCLEOTIDE SEQUENCE [LARGE SCALE GENOMIC DNA]</scope>
    <source>
        <strain evidence="1 2">NBRC 15075</strain>
    </source>
</reference>
<keyword evidence="2" id="KW-1185">Reference proteome</keyword>
<dbReference type="Proteomes" id="UP001351900">
    <property type="component" value="Unassembled WGS sequence"/>
</dbReference>
<protein>
    <recommendedName>
        <fullName evidence="3">WXG100 family type VII secretion target</fullName>
    </recommendedName>
</protein>
<accession>A0ABU7V3X4</accession>
<evidence type="ECO:0008006" key="3">
    <source>
        <dbReference type="Google" id="ProtNLM"/>
    </source>
</evidence>
<comment type="caution">
    <text evidence="1">The sequence shown here is derived from an EMBL/GenBank/DDBJ whole genome shotgun (WGS) entry which is preliminary data.</text>
</comment>
<name>A0ABU7V3X4_9MICO</name>
<gene>
    <name evidence="1" type="ORF">V2V91_04465</name>
</gene>
<sequence>MPSSLEEIARKVEATGRDHALEKWAADVKREVDALASQFSELSASIAAAGDRGEAGAELADIRVAFGSIYGDLRAVWQSSSELDRLLRQIVQHLVRTSPSAALAAPSQSATPDDGLRDPSEHDLAELSFATVFGSEALPAARATDLAVDLISPSVGSVNAVIDAFGPVPELLQAVGHAFTALGILSGGWDLARGLYNRDWHLAADGAITYAVGVVGLGILLAGAAAPFMLTAIELGWAGAGLVAHQWGGGKPVSLHLAGFATALLGPRTHDDSA</sequence>
<proteinExistence type="predicted"/>
<evidence type="ECO:0000313" key="2">
    <source>
        <dbReference type="Proteomes" id="UP001351900"/>
    </source>
</evidence>
<evidence type="ECO:0000313" key="1">
    <source>
        <dbReference type="EMBL" id="MEF2254391.1"/>
    </source>
</evidence>